<dbReference type="PANTHER" id="PTHR43591">
    <property type="entry name" value="METHYLTRANSFERASE"/>
    <property type="match status" value="1"/>
</dbReference>
<dbReference type="PANTHER" id="PTHR43591:SF24">
    <property type="entry name" value="2-METHOXY-6-POLYPRENYL-1,4-BENZOQUINOL METHYLASE, MITOCHONDRIAL"/>
    <property type="match status" value="1"/>
</dbReference>
<evidence type="ECO:0000256" key="1">
    <source>
        <dbReference type="SAM" id="MobiDB-lite"/>
    </source>
</evidence>
<dbReference type="OrthoDB" id="2013972at2759"/>
<dbReference type="Gene3D" id="3.40.50.150">
    <property type="entry name" value="Vaccinia Virus protein VP39"/>
    <property type="match status" value="1"/>
</dbReference>
<dbReference type="SUPFAM" id="SSF53335">
    <property type="entry name" value="S-adenosyl-L-methionine-dependent methyltransferases"/>
    <property type="match status" value="1"/>
</dbReference>
<dbReference type="EMBL" id="ML742273">
    <property type="protein sequence ID" value="KAE8146283.1"/>
    <property type="molecule type" value="Genomic_DNA"/>
</dbReference>
<keyword evidence="2" id="KW-0489">Methyltransferase</keyword>
<reference evidence="2 3" key="1">
    <citation type="submission" date="2019-04" db="EMBL/GenBank/DDBJ databases">
        <title>Friends and foes A comparative genomics study of 23 Aspergillus species from section Flavi.</title>
        <authorList>
            <consortium name="DOE Joint Genome Institute"/>
            <person name="Kjaerbolling I."/>
            <person name="Vesth T."/>
            <person name="Frisvad J.C."/>
            <person name="Nybo J.L."/>
            <person name="Theobald S."/>
            <person name="Kildgaard S."/>
            <person name="Isbrandt T."/>
            <person name="Kuo A."/>
            <person name="Sato A."/>
            <person name="Lyhne E.K."/>
            <person name="Kogle M.E."/>
            <person name="Wiebenga A."/>
            <person name="Kun R.S."/>
            <person name="Lubbers R.J."/>
            <person name="Makela M.R."/>
            <person name="Barry K."/>
            <person name="Chovatia M."/>
            <person name="Clum A."/>
            <person name="Daum C."/>
            <person name="Haridas S."/>
            <person name="He G."/>
            <person name="LaButti K."/>
            <person name="Lipzen A."/>
            <person name="Mondo S."/>
            <person name="Riley R."/>
            <person name="Salamov A."/>
            <person name="Simmons B.A."/>
            <person name="Magnuson J.K."/>
            <person name="Henrissat B."/>
            <person name="Mortensen U.H."/>
            <person name="Larsen T.O."/>
            <person name="Devries R.P."/>
            <person name="Grigoriev I.V."/>
            <person name="Machida M."/>
            <person name="Baker S.E."/>
            <person name="Andersen M.R."/>
        </authorList>
    </citation>
    <scope>NUCLEOTIDE SEQUENCE [LARGE SCALE GENOMIC DNA]</scope>
    <source>
        <strain evidence="2 3">IBT 18842</strain>
    </source>
</reference>
<dbReference type="Proteomes" id="UP000325780">
    <property type="component" value="Unassembled WGS sequence"/>
</dbReference>
<keyword evidence="2" id="KW-0808">Transferase</keyword>
<sequence>MEHIAVDPDFDSIAAGYGTDPEDFQSDTTSITSSIAKGRFENGRRYQSLKEDDYWGPSDAQQFEAFEIGHMMFRVLDHNQPNPLFRAPIKESPKNILDIGTGQGNWAIDVADLYPDTTVRGVDMFPPPVIWVPPNCIFEVDDVLREWTWQEPFDFIHMRLMYGAFTSEGWDQLYKQAYDALEPGGWIEQMELDVRVYSDDGSLKQEHQLHGWGNMFVECSERAGRSLRTHETMRDAIQRAGFVDVHEEKYKIPIGPWPKDKSLREVGHLQYAHWSTALEGWAMWLLTHFGEPEPWTKKQVHEYLSKVRMELKDPHIHCYEPATRVWARKPTLEEMQQ</sequence>
<dbReference type="InterPro" id="IPR029063">
    <property type="entry name" value="SAM-dependent_MTases_sf"/>
</dbReference>
<dbReference type="GO" id="GO:0032259">
    <property type="term" value="P:methylation"/>
    <property type="evidence" value="ECO:0007669"/>
    <property type="project" value="UniProtKB-KW"/>
</dbReference>
<organism evidence="2 3">
    <name type="scientific">Aspergillus avenaceus</name>
    <dbReference type="NCBI Taxonomy" id="36643"/>
    <lineage>
        <taxon>Eukaryota</taxon>
        <taxon>Fungi</taxon>
        <taxon>Dikarya</taxon>
        <taxon>Ascomycota</taxon>
        <taxon>Pezizomycotina</taxon>
        <taxon>Eurotiomycetes</taxon>
        <taxon>Eurotiomycetidae</taxon>
        <taxon>Eurotiales</taxon>
        <taxon>Aspergillaceae</taxon>
        <taxon>Aspergillus</taxon>
        <taxon>Aspergillus subgen. Circumdati</taxon>
    </lineage>
</organism>
<name>A0A5N6TIV0_ASPAV</name>
<dbReference type="Pfam" id="PF13489">
    <property type="entry name" value="Methyltransf_23"/>
    <property type="match status" value="1"/>
</dbReference>
<keyword evidence="3" id="KW-1185">Reference proteome</keyword>
<evidence type="ECO:0000313" key="3">
    <source>
        <dbReference type="Proteomes" id="UP000325780"/>
    </source>
</evidence>
<gene>
    <name evidence="2" type="ORF">BDV25DRAFT_162788</name>
</gene>
<protein>
    <submittedName>
        <fullName evidence="2">S-adenosyl-L-methionine-dependent methyltransferase</fullName>
    </submittedName>
</protein>
<feature type="compositionally biased region" description="Polar residues" evidence="1">
    <location>
        <begin position="26"/>
        <end position="35"/>
    </location>
</feature>
<dbReference type="GO" id="GO:0008168">
    <property type="term" value="F:methyltransferase activity"/>
    <property type="evidence" value="ECO:0007669"/>
    <property type="project" value="UniProtKB-KW"/>
</dbReference>
<dbReference type="CDD" id="cd02440">
    <property type="entry name" value="AdoMet_MTases"/>
    <property type="match status" value="1"/>
</dbReference>
<evidence type="ECO:0000313" key="2">
    <source>
        <dbReference type="EMBL" id="KAE8146283.1"/>
    </source>
</evidence>
<accession>A0A5N6TIV0</accession>
<proteinExistence type="predicted"/>
<feature type="region of interest" description="Disordered" evidence="1">
    <location>
        <begin position="15"/>
        <end position="36"/>
    </location>
</feature>
<dbReference type="AlphaFoldDB" id="A0A5N6TIV0"/>